<feature type="domain" description="VOC" evidence="1">
    <location>
        <begin position="140"/>
        <end position="257"/>
    </location>
</feature>
<dbReference type="Gene3D" id="3.10.180.10">
    <property type="entry name" value="2,3-Dihydroxybiphenyl 1,2-Dioxygenase, domain 1"/>
    <property type="match status" value="2"/>
</dbReference>
<dbReference type="EMBL" id="UGRY01000007">
    <property type="protein sequence ID" value="SUD49336.1"/>
    <property type="molecule type" value="Genomic_DNA"/>
</dbReference>
<dbReference type="Pfam" id="PF00903">
    <property type="entry name" value="Glyoxalase"/>
    <property type="match status" value="2"/>
</dbReference>
<gene>
    <name evidence="2" type="ORF">NCTC1934_06689</name>
</gene>
<feature type="domain" description="VOC" evidence="1">
    <location>
        <begin position="12"/>
        <end position="126"/>
    </location>
</feature>
<name>A0A379JLV6_9NOCA</name>
<dbReference type="InterPro" id="IPR052164">
    <property type="entry name" value="Anthracycline_SecMetBiosynth"/>
</dbReference>
<dbReference type="Proteomes" id="UP000255467">
    <property type="component" value="Unassembled WGS sequence"/>
</dbReference>
<dbReference type="InterPro" id="IPR029068">
    <property type="entry name" value="Glyas_Bleomycin-R_OHBP_Dase"/>
</dbReference>
<keyword evidence="3" id="KW-1185">Reference proteome</keyword>
<dbReference type="InterPro" id="IPR037523">
    <property type="entry name" value="VOC_core"/>
</dbReference>
<evidence type="ECO:0000313" key="2">
    <source>
        <dbReference type="EMBL" id="SUD49336.1"/>
    </source>
</evidence>
<dbReference type="OrthoDB" id="9793039at2"/>
<dbReference type="PANTHER" id="PTHR33993">
    <property type="entry name" value="GLYOXALASE-RELATED"/>
    <property type="match status" value="1"/>
</dbReference>
<protein>
    <submittedName>
        <fullName evidence="2">27 kDa antigen Cfp30B</fullName>
    </submittedName>
</protein>
<evidence type="ECO:0000313" key="3">
    <source>
        <dbReference type="Proteomes" id="UP000255467"/>
    </source>
</evidence>
<evidence type="ECO:0000259" key="1">
    <source>
        <dbReference type="PROSITE" id="PS51819"/>
    </source>
</evidence>
<dbReference type="AlphaFoldDB" id="A0A379JLV6"/>
<reference evidence="2 3" key="1">
    <citation type="submission" date="2018-06" db="EMBL/GenBank/DDBJ databases">
        <authorList>
            <consortium name="Pathogen Informatics"/>
            <person name="Doyle S."/>
        </authorList>
    </citation>
    <scope>NUCLEOTIDE SEQUENCE [LARGE SCALE GENOMIC DNA]</scope>
    <source>
        <strain evidence="2 3">NCTC1934</strain>
    </source>
</reference>
<proteinExistence type="predicted"/>
<dbReference type="CDD" id="cd07247">
    <property type="entry name" value="SgaA_N_like"/>
    <property type="match status" value="2"/>
</dbReference>
<dbReference type="PANTHER" id="PTHR33993:SF14">
    <property type="entry name" value="GB|AAF24581.1"/>
    <property type="match status" value="1"/>
</dbReference>
<dbReference type="InterPro" id="IPR004360">
    <property type="entry name" value="Glyas_Fos-R_dOase_dom"/>
</dbReference>
<organism evidence="2 3">
    <name type="scientific">Nocardia otitidiscaviarum</name>
    <dbReference type="NCBI Taxonomy" id="1823"/>
    <lineage>
        <taxon>Bacteria</taxon>
        <taxon>Bacillati</taxon>
        <taxon>Actinomycetota</taxon>
        <taxon>Actinomycetes</taxon>
        <taxon>Mycobacteriales</taxon>
        <taxon>Nocardiaceae</taxon>
        <taxon>Nocardia</taxon>
    </lineage>
</organism>
<accession>A0A379JLV6</accession>
<dbReference type="SUPFAM" id="SSF54593">
    <property type="entry name" value="Glyoxalase/Bleomycin resistance protein/Dihydroxybiphenyl dioxygenase"/>
    <property type="match status" value="2"/>
</dbReference>
<dbReference type="PROSITE" id="PS51819">
    <property type="entry name" value="VOC"/>
    <property type="match status" value="2"/>
</dbReference>
<sequence length="267" mass="28361">MPTRDSAWPQGTPCWVDCSVDDPAAAREFYSRLLGWEVLDSPPEAGGYLMAMLNGRAAAGIGPKMGDGPMPSVWTTYFAADDVDAVAAAVSAAGGTVYAPPFDVMDVGRMCVAADTDGAVFGVWQAKAHTGAEICNEPGAYCWNELHTNRFAQAKQFYLSVFGWSYHTVSDTDRFRYATFSTPGSAAEVGGLMDSTTMPGETPSYWLAWFQTADADTSLATARELGANVLMGPEDSAFGRMGIVQGPQGEVFGLIDTTRTVGDAPTN</sequence>
<dbReference type="RefSeq" id="WP_039813081.1">
    <property type="nucleotide sequence ID" value="NZ_UGRY01000007.1"/>
</dbReference>